<reference evidence="1 2" key="1">
    <citation type="submission" date="2021-06" db="EMBL/GenBank/DDBJ databases">
        <authorList>
            <person name="Kallberg Y."/>
            <person name="Tangrot J."/>
            <person name="Rosling A."/>
        </authorList>
    </citation>
    <scope>NUCLEOTIDE SEQUENCE [LARGE SCALE GENOMIC DNA]</scope>
    <source>
        <strain evidence="1 2">120-4 pot B 10/14</strain>
    </source>
</reference>
<feature type="non-terminal residue" evidence="1">
    <location>
        <position position="1"/>
    </location>
</feature>
<dbReference type="Proteomes" id="UP000789901">
    <property type="component" value="Unassembled WGS sequence"/>
</dbReference>
<keyword evidence="2" id="KW-1185">Reference proteome</keyword>
<sequence>AHAVNSCSKGEPARTQGFELYCIPEAQEEGDIKTLVNNNEDPEEKTLTEIKVMKDEKNDATKSAKILDEIKIVKKTDKMDEMFESSLKIGIDVEKETLWNYQKPTERDSKKNAAIACRMDSNKEKEEEKGKRIGENSKIYQINQGFRYLPMNLPFPQIFDLRGDCHFTSP</sequence>
<name>A0ABN7VRN7_GIGMA</name>
<comment type="caution">
    <text evidence="1">The sequence shown here is derived from an EMBL/GenBank/DDBJ whole genome shotgun (WGS) entry which is preliminary data.</text>
</comment>
<protein>
    <submittedName>
        <fullName evidence="1">19671_t:CDS:1</fullName>
    </submittedName>
</protein>
<gene>
    <name evidence="1" type="ORF">GMARGA_LOCUS21891</name>
</gene>
<evidence type="ECO:0000313" key="2">
    <source>
        <dbReference type="Proteomes" id="UP000789901"/>
    </source>
</evidence>
<proteinExistence type="predicted"/>
<accession>A0ABN7VRN7</accession>
<organism evidence="1 2">
    <name type="scientific">Gigaspora margarita</name>
    <dbReference type="NCBI Taxonomy" id="4874"/>
    <lineage>
        <taxon>Eukaryota</taxon>
        <taxon>Fungi</taxon>
        <taxon>Fungi incertae sedis</taxon>
        <taxon>Mucoromycota</taxon>
        <taxon>Glomeromycotina</taxon>
        <taxon>Glomeromycetes</taxon>
        <taxon>Diversisporales</taxon>
        <taxon>Gigasporaceae</taxon>
        <taxon>Gigaspora</taxon>
    </lineage>
</organism>
<dbReference type="EMBL" id="CAJVQB010020637">
    <property type="protein sequence ID" value="CAG8794979.1"/>
    <property type="molecule type" value="Genomic_DNA"/>
</dbReference>
<evidence type="ECO:0000313" key="1">
    <source>
        <dbReference type="EMBL" id="CAG8794979.1"/>
    </source>
</evidence>